<dbReference type="Proteomes" id="UP001219525">
    <property type="component" value="Unassembled WGS sequence"/>
</dbReference>
<evidence type="ECO:0000256" key="1">
    <source>
        <dbReference type="SAM" id="MobiDB-lite"/>
    </source>
</evidence>
<gene>
    <name evidence="3" type="ORF">GGX14DRAFT_602830</name>
</gene>
<keyword evidence="2" id="KW-1133">Transmembrane helix</keyword>
<evidence type="ECO:0000256" key="2">
    <source>
        <dbReference type="SAM" id="Phobius"/>
    </source>
</evidence>
<keyword evidence="2" id="KW-0812">Transmembrane</keyword>
<keyword evidence="4" id="KW-1185">Reference proteome</keyword>
<evidence type="ECO:0000313" key="3">
    <source>
        <dbReference type="EMBL" id="KAJ7217283.1"/>
    </source>
</evidence>
<keyword evidence="2" id="KW-0472">Membrane</keyword>
<reference evidence="3" key="1">
    <citation type="submission" date="2023-03" db="EMBL/GenBank/DDBJ databases">
        <title>Massive genome expansion in bonnet fungi (Mycena s.s.) driven by repeated elements and novel gene families across ecological guilds.</title>
        <authorList>
            <consortium name="Lawrence Berkeley National Laboratory"/>
            <person name="Harder C.B."/>
            <person name="Miyauchi S."/>
            <person name="Viragh M."/>
            <person name="Kuo A."/>
            <person name="Thoen E."/>
            <person name="Andreopoulos B."/>
            <person name="Lu D."/>
            <person name="Skrede I."/>
            <person name="Drula E."/>
            <person name="Henrissat B."/>
            <person name="Morin E."/>
            <person name="Kohler A."/>
            <person name="Barry K."/>
            <person name="LaButti K."/>
            <person name="Morin E."/>
            <person name="Salamov A."/>
            <person name="Lipzen A."/>
            <person name="Mereny Z."/>
            <person name="Hegedus B."/>
            <person name="Baldrian P."/>
            <person name="Stursova M."/>
            <person name="Weitz H."/>
            <person name="Taylor A."/>
            <person name="Grigoriev I.V."/>
            <person name="Nagy L.G."/>
            <person name="Martin F."/>
            <person name="Kauserud H."/>
        </authorList>
    </citation>
    <scope>NUCLEOTIDE SEQUENCE</scope>
    <source>
        <strain evidence="3">9144</strain>
    </source>
</reference>
<sequence length="403" mass="42455">MPSVPVRHITPQTLASKNSMVPNFANSWDVCPIATFPPSPISGPASFMRISKLKVPASNMAYHGAFSGKTYHDIVHMSFDSKRVARLCPVPASVCPVADPSTAAAPARSRASQGGAGADTSRMPSAHPGPLARPVFLVHLCPWVFTASVCTACHPPQCVYQQRLPCPRVLRIPQFPATPSVSFPTNVACSVGLAAHDCVVSIVIGALLWLAHTSFSGIPLTLTLALSPPLAAALRLPAAARDMYAYRSTARLGCHPQSVGDCPCFEDAIAIGSVALGILLSRWGRNMANMELNISVLWSAHAPGLGADAEWVGADAEWVGAGRVPRTSMDVGVWWSAVSKMVFACILAIFVWRRDYTRVPPLDASRPIPSVINLPVTAGVAAPSSAAPVSLSGALGRNVVASY</sequence>
<name>A0AAD6YFP3_9AGAR</name>
<dbReference type="EMBL" id="JARJCW010000014">
    <property type="protein sequence ID" value="KAJ7217283.1"/>
    <property type="molecule type" value="Genomic_DNA"/>
</dbReference>
<protein>
    <submittedName>
        <fullName evidence="3">Uncharacterized protein</fullName>
    </submittedName>
</protein>
<accession>A0AAD6YFP3</accession>
<evidence type="ECO:0000313" key="4">
    <source>
        <dbReference type="Proteomes" id="UP001219525"/>
    </source>
</evidence>
<dbReference type="AlphaFoldDB" id="A0AAD6YFP3"/>
<feature type="region of interest" description="Disordered" evidence="1">
    <location>
        <begin position="105"/>
        <end position="125"/>
    </location>
</feature>
<comment type="caution">
    <text evidence="3">The sequence shown here is derived from an EMBL/GenBank/DDBJ whole genome shotgun (WGS) entry which is preliminary data.</text>
</comment>
<organism evidence="3 4">
    <name type="scientific">Mycena pura</name>
    <dbReference type="NCBI Taxonomy" id="153505"/>
    <lineage>
        <taxon>Eukaryota</taxon>
        <taxon>Fungi</taxon>
        <taxon>Dikarya</taxon>
        <taxon>Basidiomycota</taxon>
        <taxon>Agaricomycotina</taxon>
        <taxon>Agaricomycetes</taxon>
        <taxon>Agaricomycetidae</taxon>
        <taxon>Agaricales</taxon>
        <taxon>Marasmiineae</taxon>
        <taxon>Mycenaceae</taxon>
        <taxon>Mycena</taxon>
    </lineage>
</organism>
<feature type="transmembrane region" description="Helical" evidence="2">
    <location>
        <begin position="333"/>
        <end position="352"/>
    </location>
</feature>
<proteinExistence type="predicted"/>